<evidence type="ECO:0000256" key="4">
    <source>
        <dbReference type="PIRNR" id="PIRNR036492"/>
    </source>
</evidence>
<dbReference type="GO" id="GO:0005737">
    <property type="term" value="C:cytoplasm"/>
    <property type="evidence" value="ECO:0007669"/>
    <property type="project" value="TreeGrafter"/>
</dbReference>
<keyword evidence="10" id="KW-1185">Reference proteome</keyword>
<dbReference type="PANTHER" id="PTHR43570">
    <property type="entry name" value="ALDEHYDE DEHYDROGENASE"/>
    <property type="match status" value="1"/>
</dbReference>
<feature type="active site" evidence="5 6">
    <location>
        <position position="220"/>
    </location>
</feature>
<dbReference type="InterPro" id="IPR016163">
    <property type="entry name" value="Ald_DH_C"/>
</dbReference>
<sequence length="475" mass="52491">MTSIEQTNATAEMERIFKCQQDAFRRNPMPDAGQRVGNLKRLEKALIRRKGEIAAAIDQDFGCRCKDESYLAEILPSLEGIRHAAKRVKKWMKPSRRWPGFLYLPASTRVIYQPLGVVGIITPWNYPVYLAIGPLVGALAAGNRAMIKMSAFTPATAEVVCKMMAEIFSEDQVAVIGGAPGLGSAFSKLDWDHLVFTGSTSVGRHVMRAAADNLTPVTLELGGKSPVIIAPGMDMAEAVPPIAFGKVFNMGQTCVAPDYVLCPRPVVDEFVSRFADVMGGMYPTMAENSQYTGIVNDKEYQRLHALLEDAVQKGARVVEVNPAGEVFAEVRKMPIRILLDVNEEMEVMQEEIFGPLLPVVPYDKLEDAVAYVNDHPRPLALYYFDRDKQNIDYILTHTHSGGVSVNDTLVHVTQDDMPFGGVGPSGMGQYHGHEGFLALSKAKGVLTKPKFNSGKLIYPPYGRVVHRFIYRFFMS</sequence>
<dbReference type="Proteomes" id="UP000427769">
    <property type="component" value="Chromosome"/>
</dbReference>
<dbReference type="SUPFAM" id="SSF53720">
    <property type="entry name" value="ALDH-like"/>
    <property type="match status" value="1"/>
</dbReference>
<keyword evidence="2 4" id="KW-0560">Oxidoreductase</keyword>
<evidence type="ECO:0000256" key="1">
    <source>
        <dbReference type="ARBA" id="ARBA00009986"/>
    </source>
</evidence>
<dbReference type="InterPro" id="IPR015590">
    <property type="entry name" value="Aldehyde_DH_dom"/>
</dbReference>
<feature type="domain" description="Aldehyde dehydrogenase" evidence="8">
    <location>
        <begin position="10"/>
        <end position="443"/>
    </location>
</feature>
<reference evidence="9 10" key="1">
    <citation type="submission" date="2019-11" db="EMBL/GenBank/DDBJ databases">
        <title>Comparative genomics of hydrocarbon-degrading Desulfosarcina strains.</title>
        <authorList>
            <person name="Watanabe M."/>
            <person name="Kojima H."/>
            <person name="Fukui M."/>
        </authorList>
    </citation>
    <scope>NUCLEOTIDE SEQUENCE [LARGE SCALE GENOMIC DNA]</scope>
    <source>
        <strain evidence="9 10">PP31</strain>
    </source>
</reference>
<accession>A0A5K7Z4S2</accession>
<evidence type="ECO:0000256" key="2">
    <source>
        <dbReference type="ARBA" id="ARBA00023002"/>
    </source>
</evidence>
<dbReference type="Pfam" id="PF00171">
    <property type="entry name" value="Aldedh"/>
    <property type="match status" value="1"/>
</dbReference>
<gene>
    <name evidence="9" type="primary">calB</name>
    <name evidence="9" type="ORF">DSCW_31170</name>
</gene>
<name>A0A5K7Z4S2_9BACT</name>
<dbReference type="FunFam" id="3.40.309.10:FF:000003">
    <property type="entry name" value="Aldehyde dehydrogenase"/>
    <property type="match status" value="1"/>
</dbReference>
<dbReference type="PROSITE" id="PS00070">
    <property type="entry name" value="ALDEHYDE_DEHYDR_CYS"/>
    <property type="match status" value="1"/>
</dbReference>
<evidence type="ECO:0000256" key="3">
    <source>
        <dbReference type="ARBA" id="ARBA00023027"/>
    </source>
</evidence>
<dbReference type="Gene3D" id="3.40.605.10">
    <property type="entry name" value="Aldehyde Dehydrogenase, Chain A, domain 1"/>
    <property type="match status" value="1"/>
</dbReference>
<dbReference type="InterPro" id="IPR012394">
    <property type="entry name" value="Aldehyde_DH_NAD(P)"/>
</dbReference>
<evidence type="ECO:0000259" key="8">
    <source>
        <dbReference type="Pfam" id="PF00171"/>
    </source>
</evidence>
<organism evidence="9 10">
    <name type="scientific">Desulfosarcina widdelii</name>
    <dbReference type="NCBI Taxonomy" id="947919"/>
    <lineage>
        <taxon>Bacteria</taxon>
        <taxon>Pseudomonadati</taxon>
        <taxon>Thermodesulfobacteriota</taxon>
        <taxon>Desulfobacteria</taxon>
        <taxon>Desulfobacterales</taxon>
        <taxon>Desulfosarcinaceae</taxon>
        <taxon>Desulfosarcina</taxon>
    </lineage>
</organism>
<evidence type="ECO:0000256" key="7">
    <source>
        <dbReference type="RuleBase" id="RU003345"/>
    </source>
</evidence>
<keyword evidence="3" id="KW-0520">NAD</keyword>
<dbReference type="CDD" id="cd07133">
    <property type="entry name" value="ALDH_CALDH_CalB"/>
    <property type="match status" value="1"/>
</dbReference>
<dbReference type="InterPro" id="IPR016161">
    <property type="entry name" value="Ald_DH/histidinol_DH"/>
</dbReference>
<dbReference type="RefSeq" id="WP_269433839.1">
    <property type="nucleotide sequence ID" value="NZ_AP021875.1"/>
</dbReference>
<dbReference type="PIRSF" id="PIRSF036492">
    <property type="entry name" value="ALDH"/>
    <property type="match status" value="1"/>
</dbReference>
<dbReference type="Gene3D" id="3.40.309.10">
    <property type="entry name" value="Aldehyde Dehydrogenase, Chain A, domain 2"/>
    <property type="match status" value="1"/>
</dbReference>
<dbReference type="GO" id="GO:0004029">
    <property type="term" value="F:aldehyde dehydrogenase (NAD+) activity"/>
    <property type="evidence" value="ECO:0007669"/>
    <property type="project" value="TreeGrafter"/>
</dbReference>
<dbReference type="GO" id="GO:0006081">
    <property type="term" value="P:aldehyde metabolic process"/>
    <property type="evidence" value="ECO:0007669"/>
    <property type="project" value="InterPro"/>
</dbReference>
<evidence type="ECO:0000256" key="5">
    <source>
        <dbReference type="PIRSR" id="PIRSR036492-1"/>
    </source>
</evidence>
<proteinExistence type="inferred from homology"/>
<dbReference type="PANTHER" id="PTHR43570:SF20">
    <property type="entry name" value="ALDEHYDE DEHYDROGENASE ALDX-RELATED"/>
    <property type="match status" value="1"/>
</dbReference>
<evidence type="ECO:0000256" key="6">
    <source>
        <dbReference type="PROSITE-ProRule" id="PRU10007"/>
    </source>
</evidence>
<comment type="similarity">
    <text evidence="1 4 7">Belongs to the aldehyde dehydrogenase family.</text>
</comment>
<dbReference type="AlphaFoldDB" id="A0A5K7Z4S2"/>
<protein>
    <recommendedName>
        <fullName evidence="4">Aldehyde dehydrogenase</fullName>
    </recommendedName>
</protein>
<dbReference type="KEGG" id="dwd:DSCW_31170"/>
<evidence type="ECO:0000313" key="10">
    <source>
        <dbReference type="Proteomes" id="UP000427769"/>
    </source>
</evidence>
<evidence type="ECO:0000313" key="9">
    <source>
        <dbReference type="EMBL" id="BBO75700.1"/>
    </source>
</evidence>
<dbReference type="EMBL" id="AP021875">
    <property type="protein sequence ID" value="BBO75700.1"/>
    <property type="molecule type" value="Genomic_DNA"/>
</dbReference>
<dbReference type="PROSITE" id="PS00687">
    <property type="entry name" value="ALDEHYDE_DEHYDR_GLU"/>
    <property type="match status" value="1"/>
</dbReference>
<dbReference type="InterPro" id="IPR029510">
    <property type="entry name" value="Ald_DH_CS_GLU"/>
</dbReference>
<dbReference type="InterPro" id="IPR016160">
    <property type="entry name" value="Ald_DH_CS_CYS"/>
</dbReference>
<dbReference type="InterPro" id="IPR016162">
    <property type="entry name" value="Ald_DH_N"/>
</dbReference>
<feature type="active site" evidence="5">
    <location>
        <position position="254"/>
    </location>
</feature>